<organism evidence="1 2">
    <name type="scientific">Intestinibacter bartlettii CAG:1329</name>
    <dbReference type="NCBI Taxonomy" id="1263063"/>
    <lineage>
        <taxon>Bacteria</taxon>
        <taxon>Bacillati</taxon>
        <taxon>Bacillota</taxon>
        <taxon>Clostridia</taxon>
        <taxon>Peptostreptococcales</taxon>
        <taxon>Peptostreptococcaceae</taxon>
        <taxon>Intestinibacter</taxon>
    </lineage>
</organism>
<evidence type="ECO:0000313" key="1">
    <source>
        <dbReference type="EMBL" id="CDA11183.1"/>
    </source>
</evidence>
<proteinExistence type="predicted"/>
<protein>
    <submittedName>
        <fullName evidence="1">Uncharacterized protein</fullName>
    </submittedName>
</protein>
<gene>
    <name evidence="1" type="ORF">BN488_02210</name>
</gene>
<dbReference type="RefSeq" id="WP_022072340.1">
    <property type="nucleotide sequence ID" value="NZ_HF999329.1"/>
</dbReference>
<dbReference type="Proteomes" id="UP000017980">
    <property type="component" value="Unassembled WGS sequence"/>
</dbReference>
<comment type="caution">
    <text evidence="1">The sequence shown here is derived from an EMBL/GenBank/DDBJ whole genome shotgun (WGS) entry which is preliminary data.</text>
</comment>
<name>R5X685_9FIRM</name>
<evidence type="ECO:0000313" key="2">
    <source>
        <dbReference type="Proteomes" id="UP000017980"/>
    </source>
</evidence>
<accession>R5X685</accession>
<dbReference type="AlphaFoldDB" id="R5X685"/>
<sequence>MLNIDEVKKLLIKDYGEFYLDNENIRYFINRCKFSIKEDMFNSIYLIDPSNEEELKENKFSFIMYDKKNFIKLNCDKNYCVDLTIIPLKNIRSVNYSEMIYVNCETTCKLEIFLDNGESILLDTKPYINKTIFKHNCEFIQNFVKEF</sequence>
<dbReference type="EMBL" id="CBBD010000050">
    <property type="protein sequence ID" value="CDA11183.1"/>
    <property type="molecule type" value="Genomic_DNA"/>
</dbReference>
<reference evidence="1" key="1">
    <citation type="submission" date="2012-11" db="EMBL/GenBank/DDBJ databases">
        <title>Dependencies among metagenomic species, viruses, plasmids and units of genetic variation.</title>
        <authorList>
            <person name="Nielsen H.B."/>
            <person name="Almeida M."/>
            <person name="Juncker A.S."/>
            <person name="Rasmussen S."/>
            <person name="Li J."/>
            <person name="Sunagawa S."/>
            <person name="Plichta D."/>
            <person name="Gautier L."/>
            <person name="Le Chatelier E."/>
            <person name="Peletier E."/>
            <person name="Bonde I."/>
            <person name="Nielsen T."/>
            <person name="Manichanh C."/>
            <person name="Arumugam M."/>
            <person name="Batto J."/>
            <person name="Santos M.B.Q.D."/>
            <person name="Blom N."/>
            <person name="Borruel N."/>
            <person name="Burgdorf K.S."/>
            <person name="Boumezbeur F."/>
            <person name="Casellas F."/>
            <person name="Dore J."/>
            <person name="Guarner F."/>
            <person name="Hansen T."/>
            <person name="Hildebrand F."/>
            <person name="Kaas R.S."/>
            <person name="Kennedy S."/>
            <person name="Kristiansen K."/>
            <person name="Kultima J.R."/>
            <person name="Leonard P."/>
            <person name="Levenez F."/>
            <person name="Lund O."/>
            <person name="Moumen B."/>
            <person name="Le Paslier D."/>
            <person name="Pons N."/>
            <person name="Pedersen O."/>
            <person name="Prifti E."/>
            <person name="Qin J."/>
            <person name="Raes J."/>
            <person name="Tap J."/>
            <person name="Tims S."/>
            <person name="Ussery D.W."/>
            <person name="Yamada T."/>
            <person name="MetaHit consortium"/>
            <person name="Renault P."/>
            <person name="Sicheritz-Ponten T."/>
            <person name="Bork P."/>
            <person name="Wang J."/>
            <person name="Brunak S."/>
            <person name="Ehrlich S.D."/>
        </authorList>
    </citation>
    <scope>NUCLEOTIDE SEQUENCE [LARGE SCALE GENOMIC DNA]</scope>
</reference>